<evidence type="ECO:0000256" key="2">
    <source>
        <dbReference type="ARBA" id="ARBA00012534"/>
    </source>
</evidence>
<protein>
    <recommendedName>
        <fullName evidence="2">protein-glutamate O-methyltransferase</fullName>
        <ecNumber evidence="2">2.1.1.80</ecNumber>
    </recommendedName>
</protein>
<dbReference type="GO" id="GO:0008983">
    <property type="term" value="F:protein-glutamate O-methyltransferase activity"/>
    <property type="evidence" value="ECO:0007669"/>
    <property type="project" value="UniProtKB-EC"/>
</dbReference>
<dbReference type="EC" id="2.1.1.80" evidence="2"/>
<gene>
    <name evidence="7" type="ORF">J4E96_19135</name>
</gene>
<reference evidence="7" key="1">
    <citation type="submission" date="2021-03" db="EMBL/GenBank/DDBJ databases">
        <title>Pengzhenrongella sicca gen. nov., sp. nov., a new member of suborder Micrococcineae isolated from High-Arctic tundra soil.</title>
        <authorList>
            <person name="Peng F."/>
        </authorList>
    </citation>
    <scope>NUCLEOTIDE SEQUENCE</scope>
    <source>
        <strain evidence="7">LRZ-2</strain>
    </source>
</reference>
<evidence type="ECO:0000313" key="7">
    <source>
        <dbReference type="EMBL" id="QTE29356.1"/>
    </source>
</evidence>
<dbReference type="Pfam" id="PF01739">
    <property type="entry name" value="CheR"/>
    <property type="match status" value="1"/>
</dbReference>
<sequence length="292" mass="33160">MTSTAPAGARTDGLTDANFERFREYFYAQTGIQFGSTKRYFVDKRVEACIQASGEDGFAAWFAKVRMGTRPELIEQMVNRFTVNETYFLREDYQFDDLLASVLPEIAAERARNGEPVRILSMPCSTGEEPYSIALKLLTEWPLINDVDVQIHAADIDSNALEHARQGTYGERSLHRVSPALRRKFFTAVDDNHWQISEDIRSAVDFRHVNVCDSRQMLGLVDFDVIFCRNMLIYFDELSSRRAAENLYGALRPGGYLFLGHSESMSRISPIFTPRRLPAGLAYQRPRSGATS</sequence>
<dbReference type="Proteomes" id="UP000663937">
    <property type="component" value="Chromosome"/>
</dbReference>
<evidence type="ECO:0000256" key="1">
    <source>
        <dbReference type="ARBA" id="ARBA00001541"/>
    </source>
</evidence>
<dbReference type="GO" id="GO:0032259">
    <property type="term" value="P:methylation"/>
    <property type="evidence" value="ECO:0007669"/>
    <property type="project" value="UniProtKB-KW"/>
</dbReference>
<name>A0A8A4ZFN9_9MICO</name>
<dbReference type="Pfam" id="PF03705">
    <property type="entry name" value="CheR_N"/>
    <property type="match status" value="1"/>
</dbReference>
<accession>A0A8A4ZFN9</accession>
<dbReference type="InterPro" id="IPR000780">
    <property type="entry name" value="CheR_MeTrfase"/>
</dbReference>
<evidence type="ECO:0000259" key="6">
    <source>
        <dbReference type="PROSITE" id="PS50123"/>
    </source>
</evidence>
<dbReference type="InterPro" id="IPR022641">
    <property type="entry name" value="CheR_N"/>
</dbReference>
<dbReference type="CDD" id="cd02440">
    <property type="entry name" value="AdoMet_MTases"/>
    <property type="match status" value="1"/>
</dbReference>
<dbReference type="Gene3D" id="1.10.155.10">
    <property type="entry name" value="Chemotaxis receptor methyltransferase CheR, N-terminal domain"/>
    <property type="match status" value="1"/>
</dbReference>
<dbReference type="InterPro" id="IPR050903">
    <property type="entry name" value="Bact_Chemotaxis_MeTrfase"/>
</dbReference>
<keyword evidence="8" id="KW-1185">Reference proteome</keyword>
<dbReference type="InterPro" id="IPR036804">
    <property type="entry name" value="CheR_N_sf"/>
</dbReference>
<keyword evidence="5" id="KW-0949">S-adenosyl-L-methionine</keyword>
<evidence type="ECO:0000256" key="5">
    <source>
        <dbReference type="ARBA" id="ARBA00022691"/>
    </source>
</evidence>
<dbReference type="PROSITE" id="PS50123">
    <property type="entry name" value="CHER"/>
    <property type="match status" value="1"/>
</dbReference>
<dbReference type="SMART" id="SM00138">
    <property type="entry name" value="MeTrc"/>
    <property type="match status" value="1"/>
</dbReference>
<dbReference type="SUPFAM" id="SSF53335">
    <property type="entry name" value="S-adenosyl-L-methionine-dependent methyltransferases"/>
    <property type="match status" value="1"/>
</dbReference>
<keyword evidence="3" id="KW-0489">Methyltransferase</keyword>
<dbReference type="PANTHER" id="PTHR24422:SF10">
    <property type="entry name" value="CHEMOTAXIS PROTEIN METHYLTRANSFERASE 2"/>
    <property type="match status" value="1"/>
</dbReference>
<comment type="catalytic activity">
    <reaction evidence="1">
        <text>L-glutamyl-[protein] + S-adenosyl-L-methionine = [protein]-L-glutamate 5-O-methyl ester + S-adenosyl-L-homocysteine</text>
        <dbReference type="Rhea" id="RHEA:24452"/>
        <dbReference type="Rhea" id="RHEA-COMP:10208"/>
        <dbReference type="Rhea" id="RHEA-COMP:10311"/>
        <dbReference type="ChEBI" id="CHEBI:29973"/>
        <dbReference type="ChEBI" id="CHEBI:57856"/>
        <dbReference type="ChEBI" id="CHEBI:59789"/>
        <dbReference type="ChEBI" id="CHEBI:82795"/>
        <dbReference type="EC" id="2.1.1.80"/>
    </reaction>
</comment>
<dbReference type="EMBL" id="CP071868">
    <property type="protein sequence ID" value="QTE29356.1"/>
    <property type="molecule type" value="Genomic_DNA"/>
</dbReference>
<proteinExistence type="predicted"/>
<keyword evidence="4" id="KW-0808">Transferase</keyword>
<evidence type="ECO:0000313" key="8">
    <source>
        <dbReference type="Proteomes" id="UP000663937"/>
    </source>
</evidence>
<dbReference type="SUPFAM" id="SSF47757">
    <property type="entry name" value="Chemotaxis receptor methyltransferase CheR, N-terminal domain"/>
    <property type="match status" value="1"/>
</dbReference>
<dbReference type="AlphaFoldDB" id="A0A8A4ZFN9"/>
<evidence type="ECO:0000256" key="3">
    <source>
        <dbReference type="ARBA" id="ARBA00022603"/>
    </source>
</evidence>
<dbReference type="PANTHER" id="PTHR24422">
    <property type="entry name" value="CHEMOTAXIS PROTEIN METHYLTRANSFERASE"/>
    <property type="match status" value="1"/>
</dbReference>
<dbReference type="KEGG" id="psic:J4E96_19135"/>
<dbReference type="RefSeq" id="WP_227423632.1">
    <property type="nucleotide sequence ID" value="NZ_CP071868.1"/>
</dbReference>
<dbReference type="InterPro" id="IPR022642">
    <property type="entry name" value="CheR_C"/>
</dbReference>
<feature type="domain" description="CheR-type methyltransferase" evidence="6">
    <location>
        <begin position="14"/>
        <end position="288"/>
    </location>
</feature>
<evidence type="ECO:0000256" key="4">
    <source>
        <dbReference type="ARBA" id="ARBA00022679"/>
    </source>
</evidence>
<dbReference type="PRINTS" id="PR00996">
    <property type="entry name" value="CHERMTFRASE"/>
</dbReference>
<dbReference type="InterPro" id="IPR029063">
    <property type="entry name" value="SAM-dependent_MTases_sf"/>
</dbReference>
<dbReference type="Gene3D" id="3.40.50.150">
    <property type="entry name" value="Vaccinia Virus protein VP39"/>
    <property type="match status" value="1"/>
</dbReference>
<organism evidence="7 8">
    <name type="scientific">Pengzhenrongella sicca</name>
    <dbReference type="NCBI Taxonomy" id="2819238"/>
    <lineage>
        <taxon>Bacteria</taxon>
        <taxon>Bacillati</taxon>
        <taxon>Actinomycetota</taxon>
        <taxon>Actinomycetes</taxon>
        <taxon>Micrococcales</taxon>
        <taxon>Pengzhenrongella</taxon>
    </lineage>
</organism>